<keyword evidence="8" id="KW-1185">Reference proteome</keyword>
<feature type="transmembrane region" description="Helical" evidence="5">
    <location>
        <begin position="23"/>
        <end position="42"/>
    </location>
</feature>
<keyword evidence="2 5" id="KW-0812">Transmembrane</keyword>
<protein>
    <submittedName>
        <fullName evidence="7">Autotransporter secretion inner membrane protein TamB</fullName>
    </submittedName>
</protein>
<evidence type="ECO:0000313" key="8">
    <source>
        <dbReference type="Proteomes" id="UP000192934"/>
    </source>
</evidence>
<sequence length="1405" mass="147694">MADEVELAEEAPRRGRGWTIAKWAGIAVLGVLLFLAAIFAGLNTDPGRRFVVDQINKLELASGLDIRIGRIDGSVYGKMTIRDLRLADNRGVFFEAPVAEVDWRPFAYLSNHIDIRSLAVPSATLARLPELNPSEDPDAPLLPDIDVDVGRLQVGRLLIGPAVTGQRHLLTMDGRAKIADGRAEIAANAATIAAPGMPGGDRFVLRLDAVPEQDRLAIAARLDAPAGGFVARVAGFDQPFAARVEGQGRWSDWRGRAQATLGGAAMANLAIAAQNGTFRVSGPLRPGLMFEEGSVRRLVEPVVRLDLTSIFDQRRADTKLRLQSDALAVAAEGMVDLGESRFSGVRVAARLLKPGAIAPNLNGRDVRIALLLDGPFGTPVVAYDLQASALGFDTTIVEGLRAQGRARVDADRITIPVSARARRITGLNPAVGSLATNVAIDGSFAISGTTVLSDNLKIRSDRINATAVIVADLAKGMYRAGIQGRINNYLVEGVGLLDLDSNIDIVTEGDGFGLKGRVAFRTRRIDNASARDFLGGNAVGSVGIRMNSGGTFFIDSVRMTAPRFRILSGSGRYNPDGRIALRASAVSAEYGPLSVVITGTAERPQIDLRAERPGLGIGLRGVQARVRATAEGYAITATGESDYGPFSADVVVLSGRGPLTVQVNRVTIAGLNFAGRIVQTPAGPFSGTLTLSGSGLNGTVRLSAEGANQRADIAATANGASIPSEPPILIQRAIVRATAILYPQGPAITGDAQFAGVRRDQTLIRTARAKIDYRGGRGKLQLTADGTSGVPFRIAANADITPDHIRAAMQGSVNNLAFRLQRPADIRRDGRDWVLSPTAIVFPQGRVLVAGRYGDGLTLRSRIDNLDLSIVNAFSPALGIGGKASGTLDFAQASSTAFPRADARLNITGFTRAGVATLSAPVDIALAGQLSPDGGLANAVIRRRGGAVIGRLQARLQPLSAAAGSWSERLLASPLTGGIRYNGPAEVLWSLSGIAGRQLSGPIAIAADFGGRVQAPQLNGILRANALTFVDETYGTRITNIALQGRFTQSRFEITQFNGRAGEGTISGRGSVGLAADAGFPIDIRVQLDRARLARSDAIGATATGNIAISNGPNQPALISGDLQLPEVRYEIVRQGAAEIAELEGVRRKGDPLPRPGEQANARPAAPSIWNLDLRVRADNEVFVSGMGLESEWSTDLRVRGTSNAPVVVGTADLIRGTYSFAGNRFELTQGEVAFTGSTPINPRIRIAATTEVDNVAITINITGTGTNPQIVFSSSPALPQDEILSRLLFGGPVTQLSALQVVQLGSSLNALRGGGGGLNPLGKLRSATGVDRLRVLGADEATGRGTAVAAGFYVSNDIYIEVITDARGFTATQLEIALSKSLSLLSQAGSQGSSSASIRYRKEY</sequence>
<dbReference type="GO" id="GO:0005886">
    <property type="term" value="C:plasma membrane"/>
    <property type="evidence" value="ECO:0007669"/>
    <property type="project" value="InterPro"/>
</dbReference>
<evidence type="ECO:0000313" key="7">
    <source>
        <dbReference type="EMBL" id="SMF62066.1"/>
    </source>
</evidence>
<dbReference type="OrthoDB" id="7784409at2"/>
<evidence type="ECO:0000256" key="3">
    <source>
        <dbReference type="ARBA" id="ARBA00022989"/>
    </source>
</evidence>
<name>A0A1X7G132_9SPHN</name>
<dbReference type="InterPro" id="IPR007452">
    <property type="entry name" value="TamB_C"/>
</dbReference>
<dbReference type="PANTHER" id="PTHR36985:SF1">
    <property type="entry name" value="TRANSLOCATION AND ASSEMBLY MODULE SUBUNIT TAMB"/>
    <property type="match status" value="1"/>
</dbReference>
<keyword evidence="4 5" id="KW-0472">Membrane</keyword>
<evidence type="ECO:0000256" key="1">
    <source>
        <dbReference type="ARBA" id="ARBA00004167"/>
    </source>
</evidence>
<comment type="subcellular location">
    <subcellularLocation>
        <location evidence="1">Membrane</location>
        <topology evidence="1">Single-pass membrane protein</topology>
    </subcellularLocation>
</comment>
<evidence type="ECO:0000256" key="5">
    <source>
        <dbReference type="SAM" id="Phobius"/>
    </source>
</evidence>
<dbReference type="GO" id="GO:0009306">
    <property type="term" value="P:protein secretion"/>
    <property type="evidence" value="ECO:0007669"/>
    <property type="project" value="InterPro"/>
</dbReference>
<keyword evidence="3 5" id="KW-1133">Transmembrane helix</keyword>
<dbReference type="EMBL" id="LT840185">
    <property type="protein sequence ID" value="SMF62066.1"/>
    <property type="molecule type" value="Genomic_DNA"/>
</dbReference>
<gene>
    <name evidence="7" type="ORF">SAMN06295910_0947</name>
</gene>
<evidence type="ECO:0000256" key="4">
    <source>
        <dbReference type="ARBA" id="ARBA00023136"/>
    </source>
</evidence>
<accession>A0A1X7G132</accession>
<dbReference type="Pfam" id="PF04357">
    <property type="entry name" value="TamB"/>
    <property type="match status" value="1"/>
</dbReference>
<dbReference type="STRING" id="941907.SAMN06295910_0947"/>
<evidence type="ECO:0000256" key="2">
    <source>
        <dbReference type="ARBA" id="ARBA00022692"/>
    </source>
</evidence>
<proteinExistence type="predicted"/>
<evidence type="ECO:0000259" key="6">
    <source>
        <dbReference type="Pfam" id="PF04357"/>
    </source>
</evidence>
<feature type="domain" description="Translocation and assembly module TamB C-terminal" evidence="6">
    <location>
        <begin position="1057"/>
        <end position="1405"/>
    </location>
</feature>
<dbReference type="PANTHER" id="PTHR36985">
    <property type="entry name" value="TRANSLOCATION AND ASSEMBLY MODULE SUBUNIT TAMB"/>
    <property type="match status" value="1"/>
</dbReference>
<dbReference type="RefSeq" id="WP_085217738.1">
    <property type="nucleotide sequence ID" value="NZ_LT840185.1"/>
</dbReference>
<reference evidence="8" key="1">
    <citation type="submission" date="2017-04" db="EMBL/GenBank/DDBJ databases">
        <authorList>
            <person name="Varghese N."/>
            <person name="Submissions S."/>
        </authorList>
    </citation>
    <scope>NUCLEOTIDE SEQUENCE [LARGE SCALE GENOMIC DNA]</scope>
    <source>
        <strain evidence="8">Dd16</strain>
    </source>
</reference>
<organism evidence="7 8">
    <name type="scientific">Allosphingosinicella indica</name>
    <dbReference type="NCBI Taxonomy" id="941907"/>
    <lineage>
        <taxon>Bacteria</taxon>
        <taxon>Pseudomonadati</taxon>
        <taxon>Pseudomonadota</taxon>
        <taxon>Alphaproteobacteria</taxon>
        <taxon>Sphingomonadales</taxon>
        <taxon>Sphingomonadaceae</taxon>
        <taxon>Allosphingosinicella</taxon>
    </lineage>
</organism>
<dbReference type="GO" id="GO:0097347">
    <property type="term" value="C:TAM protein secretion complex"/>
    <property type="evidence" value="ECO:0007669"/>
    <property type="project" value="TreeGrafter"/>
</dbReference>
<dbReference type="Proteomes" id="UP000192934">
    <property type="component" value="Chromosome I"/>
</dbReference>